<keyword evidence="3" id="KW-0540">Nuclease</keyword>
<organism evidence="3">
    <name type="scientific">Candidatus Fermentithermobacillus carboniphilus</name>
    <dbReference type="NCBI Taxonomy" id="3085328"/>
    <lineage>
        <taxon>Bacteria</taxon>
        <taxon>Bacillati</taxon>
        <taxon>Bacillota</taxon>
        <taxon>Candidatus Fermentithermobacillia</taxon>
        <taxon>Candidatus Fermentithermobacillales</taxon>
        <taxon>Candidatus Fermentithermobacillaceae</taxon>
        <taxon>Candidatus Fermentithermobacillus</taxon>
    </lineage>
</organism>
<dbReference type="SUPFAM" id="SSF56300">
    <property type="entry name" value="Metallo-dependent phosphatases"/>
    <property type="match status" value="1"/>
</dbReference>
<proteinExistence type="predicted"/>
<protein>
    <submittedName>
        <fullName evidence="3">DNA repair exonuclease</fullName>
    </submittedName>
</protein>
<dbReference type="InterPro" id="IPR050535">
    <property type="entry name" value="DNA_Repair-Maintenance_Comp"/>
</dbReference>
<dbReference type="Pfam" id="PF00149">
    <property type="entry name" value="Metallophos"/>
    <property type="match status" value="1"/>
</dbReference>
<reference evidence="3" key="2">
    <citation type="journal article" date="2023" name="Biology">
        <title>Prokaryotic Life Associated with Coal-Fire Gas Vents Revealed by Metagenomics.</title>
        <authorList>
            <person name="Kadnikov V.V."/>
            <person name="Mardanov A.V."/>
            <person name="Beletsky A.V."/>
            <person name="Karnachuk O.V."/>
            <person name="Ravin N.V."/>
        </authorList>
    </citation>
    <scope>NUCLEOTIDE SEQUENCE</scope>
    <source>
        <strain evidence="3">Bu02</strain>
    </source>
</reference>
<keyword evidence="1" id="KW-0378">Hydrolase</keyword>
<dbReference type="EMBL" id="CP062796">
    <property type="protein sequence ID" value="QUL99088.1"/>
    <property type="molecule type" value="Genomic_DNA"/>
</dbReference>
<dbReference type="InterPro" id="IPR041796">
    <property type="entry name" value="Mre11_N"/>
</dbReference>
<dbReference type="AlphaFoldDB" id="A0AAT9LDJ1"/>
<sequence>MLKIVHAADLHAGRPSSRELDKEKASIRRREVETSLHTIIDLVKQEEANILLIAGDLFEHLYTRPSWVKEAALLFASIPKTRVFISPGNHDPALRDSLYRSIRWPENVTVFTESGFGEAVLEDMGVAVYGYGWTGFSERERVVRRFRCPRQDLFSILLIHGDLLAGNEISAGQEEAASKGGYGVLAGKADSPVENPRQSSEYLPILLEDLRETQVDYVALGHIHAPMDFQVGRTRVVYPGCPEPLDFGDRGQRGVYLITVEGSSNGGGGSPRRSKAEFIPIAKRKMRVAEVDITGLETYEQVKKAVLSLGAQGERAQDLWAVTLKGRIDPELELDLSALEREISPEFFFVKLIPDYLPDYDLEALKDPGNQSLEARFVRHLLDMKAQAVRAGDEKGARVAELAIYYGLDALRHGEVLLRRSRSD</sequence>
<dbReference type="GO" id="GO:0004527">
    <property type="term" value="F:exonuclease activity"/>
    <property type="evidence" value="ECO:0007669"/>
    <property type="project" value="UniProtKB-KW"/>
</dbReference>
<dbReference type="InterPro" id="IPR004843">
    <property type="entry name" value="Calcineurin-like_PHP"/>
</dbReference>
<evidence type="ECO:0000313" key="3">
    <source>
        <dbReference type="EMBL" id="QUL99088.1"/>
    </source>
</evidence>
<keyword evidence="3" id="KW-0269">Exonuclease</keyword>
<dbReference type="CDD" id="cd00840">
    <property type="entry name" value="MPP_Mre11_N"/>
    <property type="match status" value="1"/>
</dbReference>
<gene>
    <name evidence="3" type="ORF">IMF26_03200</name>
</gene>
<feature type="domain" description="Calcineurin-like phosphoesterase" evidence="2">
    <location>
        <begin position="2"/>
        <end position="226"/>
    </location>
</feature>
<dbReference type="Gene3D" id="3.60.21.10">
    <property type="match status" value="1"/>
</dbReference>
<dbReference type="PANTHER" id="PTHR30337">
    <property type="entry name" value="COMPONENT OF ATP-DEPENDENT DSDNA EXONUCLEASE"/>
    <property type="match status" value="1"/>
</dbReference>
<dbReference type="KEGG" id="fcz:IMF26_03200"/>
<accession>A0AAT9LDJ1</accession>
<dbReference type="InterPro" id="IPR029052">
    <property type="entry name" value="Metallo-depent_PP-like"/>
</dbReference>
<evidence type="ECO:0000259" key="2">
    <source>
        <dbReference type="Pfam" id="PF00149"/>
    </source>
</evidence>
<reference evidence="3" key="1">
    <citation type="submission" date="2020-10" db="EMBL/GenBank/DDBJ databases">
        <authorList>
            <person name="Kadnikov V."/>
            <person name="Beletsky A.V."/>
            <person name="Mardanov A.V."/>
            <person name="Karnachuk O.V."/>
            <person name="Ravin N.V."/>
        </authorList>
    </citation>
    <scope>NUCLEOTIDE SEQUENCE</scope>
    <source>
        <strain evidence="3">Bu02</strain>
    </source>
</reference>
<name>A0AAT9LDJ1_9FIRM</name>
<evidence type="ECO:0000256" key="1">
    <source>
        <dbReference type="ARBA" id="ARBA00022801"/>
    </source>
</evidence>